<dbReference type="InterPro" id="IPR012939">
    <property type="entry name" value="Glyco_hydro_92"/>
</dbReference>
<dbReference type="Proteomes" id="UP001305414">
    <property type="component" value="Unassembled WGS sequence"/>
</dbReference>
<evidence type="ECO:0000259" key="1">
    <source>
        <dbReference type="Pfam" id="PF07971"/>
    </source>
</evidence>
<reference evidence="2 3" key="1">
    <citation type="submission" date="2023-10" db="EMBL/GenBank/DDBJ databases">
        <title>Draft genome sequence of Xylaria bambusicola isolate GMP-LS, the root and basal stem rot pathogen of sugarcane in Indonesia.</title>
        <authorList>
            <person name="Selvaraj P."/>
            <person name="Muralishankar V."/>
            <person name="Muruganantham S."/>
            <person name="Sp S."/>
            <person name="Haryani S."/>
            <person name="Lau K.J.X."/>
            <person name="Naqvi N.I."/>
        </authorList>
    </citation>
    <scope>NUCLEOTIDE SEQUENCE [LARGE SCALE GENOMIC DNA]</scope>
    <source>
        <strain evidence="2">GMP-LS</strain>
    </source>
</reference>
<dbReference type="GO" id="GO:0005634">
    <property type="term" value="C:nucleus"/>
    <property type="evidence" value="ECO:0007669"/>
    <property type="project" value="TreeGrafter"/>
</dbReference>
<dbReference type="GO" id="GO:0005829">
    <property type="term" value="C:cytosol"/>
    <property type="evidence" value="ECO:0007669"/>
    <property type="project" value="TreeGrafter"/>
</dbReference>
<gene>
    <name evidence="2" type="ORF">RRF57_013357</name>
</gene>
<sequence>MHSNEPSHHIPYLYSLIGHPNSAAERIRSIAWDNYNATSAGLSGNEDLGQMSAWYVFSSLGFYPVNSAGVGYVVGTPFFEKVTIRLPRGVTTGGEIGRDGDGGGEREVVIAAPGAMWKPYVRGLSVDGKAKDVPLITHGELVNARLVFFEMSDSPTDWGTGGE</sequence>
<dbReference type="AlphaFoldDB" id="A0AAN7ZBE1"/>
<dbReference type="InterPro" id="IPR050883">
    <property type="entry name" value="PNGase"/>
</dbReference>
<evidence type="ECO:0000313" key="2">
    <source>
        <dbReference type="EMBL" id="KAK5637642.1"/>
    </source>
</evidence>
<comment type="caution">
    <text evidence="2">The sequence shown here is derived from an EMBL/GenBank/DDBJ whole genome shotgun (WGS) entry which is preliminary data.</text>
</comment>
<organism evidence="2 3">
    <name type="scientific">Xylaria bambusicola</name>
    <dbReference type="NCBI Taxonomy" id="326684"/>
    <lineage>
        <taxon>Eukaryota</taxon>
        <taxon>Fungi</taxon>
        <taxon>Dikarya</taxon>
        <taxon>Ascomycota</taxon>
        <taxon>Pezizomycotina</taxon>
        <taxon>Sordariomycetes</taxon>
        <taxon>Xylariomycetidae</taxon>
        <taxon>Xylariales</taxon>
        <taxon>Xylariaceae</taxon>
        <taxon>Xylaria</taxon>
    </lineage>
</organism>
<proteinExistence type="predicted"/>
<dbReference type="EMBL" id="JAWHQM010000194">
    <property type="protein sequence ID" value="KAK5637642.1"/>
    <property type="molecule type" value="Genomic_DNA"/>
</dbReference>
<protein>
    <recommendedName>
        <fullName evidence="1">Glycosyl hydrolase family 92 domain-containing protein</fullName>
    </recommendedName>
</protein>
<name>A0AAN7ZBE1_9PEZI</name>
<dbReference type="GO" id="GO:0006516">
    <property type="term" value="P:glycoprotein catabolic process"/>
    <property type="evidence" value="ECO:0007669"/>
    <property type="project" value="TreeGrafter"/>
</dbReference>
<dbReference type="GO" id="GO:0000224">
    <property type="term" value="F:peptide-N4-(N-acetyl-beta-glucosaminyl)asparagine amidase activity"/>
    <property type="evidence" value="ECO:0007669"/>
    <property type="project" value="TreeGrafter"/>
</dbReference>
<keyword evidence="3" id="KW-1185">Reference proteome</keyword>
<dbReference type="PANTHER" id="PTHR12143">
    <property type="entry name" value="PEPTIDE N-GLYCANASE PNGASE -RELATED"/>
    <property type="match status" value="1"/>
</dbReference>
<feature type="domain" description="Glycosyl hydrolase family 92" evidence="1">
    <location>
        <begin position="2"/>
        <end position="152"/>
    </location>
</feature>
<accession>A0AAN7ZBE1</accession>
<dbReference type="Pfam" id="PF07971">
    <property type="entry name" value="Glyco_hydro_92"/>
    <property type="match status" value="1"/>
</dbReference>
<dbReference type="Gene3D" id="3.30.2080.10">
    <property type="entry name" value="GH92 mannosidase domain"/>
    <property type="match status" value="1"/>
</dbReference>
<dbReference type="PANTHER" id="PTHR12143:SF43">
    <property type="entry name" value="PUTATIVE-RELATED"/>
    <property type="match status" value="1"/>
</dbReference>
<evidence type="ECO:0000313" key="3">
    <source>
        <dbReference type="Proteomes" id="UP001305414"/>
    </source>
</evidence>